<sequence>MIPKEDKEFFWDYYDIYSQIDSDFGGGSPFYKTFLMAYLIKYQDMKTFVEIGVYKGKCLLPLAYIIKQNKGVAIGIDPYNNMCAREYDVEEEKRIAINEFIDKLDFNMIYKEVLAKKEAMGLSSNCEIINKTSESAWEDLMSKRTVINMLHIDGNHDTKYVVMDAEKYVPMVSDFGVVVFDVINWDSVNVVYQKYKAELIPIFECDSFAILLKAERTQTNLDKARVMEKKFSYLYKKLLYMNKEIDEGIIDTKIPNVAIGVLTYNHEKYIEKCLDGIFFQKGKFNKNVFIVDDCSTDSTYDKICNYLKRNGNKLKDFNIRSVRNDLNKGVVKTFHSLVNMTKGFDYVSFCEGDDYWINPSRVKNHIDFLKNNPECCMSFNQAYVFWQNTGFFEESVIHCNLNRRVYNIEDVLKVNIIGNQGCAFFDGRIIDLLPDSLFEVFIGDWMLNMFCATFGDIGYIPDVMTICRKHSGGIWTSLSGMQQLKDIIKNIDEYNRYMEFIYDKEYTKQRNNCIVENNGDFSENLDLVIIDDIFPCDMSGFRYQEFTSYLEEIENTKIMITGQTIEQFLHLNVDEVIIQYKRSYPGFSGKVCRYDYWRPIGCKLMYFVFPTNAYNALPIMEHYYIPFVFTLYPGGGFALNNSESDIRLKRLMESPYFKKVIVTQQVTYDYLINNKFCSLEKIEFIFGGVMPLMEYNKAKSYNKIRYGFEKENFDICFVAQKYRKKGEHKGYDVFIDIAKVLCGMYVNIHFHVVGGFDENDIDISNIKNHITFYGKLNIDNFDSFFKDKDIILSPNMHGKLSYGNFDGFPTGSCVEAGLRKTAIFCTDSLNLNGDRIVNGKEIVIIPYDAKKASEIIEYYYKNPKLIKDIGDNCQEKLLYLFGYEYQIAPRIKILKDEIEKSFLHF</sequence>
<evidence type="ECO:0000313" key="4">
    <source>
        <dbReference type="Proteomes" id="UP000287872"/>
    </source>
</evidence>
<comment type="caution">
    <text evidence="3">The sequence shown here is derived from an EMBL/GenBank/DDBJ whole genome shotgun (WGS) entry which is preliminary data.</text>
</comment>
<feature type="domain" description="Glycosyl transferase family 1" evidence="1">
    <location>
        <begin position="727"/>
        <end position="874"/>
    </location>
</feature>
<evidence type="ECO:0000259" key="2">
    <source>
        <dbReference type="Pfam" id="PF00535"/>
    </source>
</evidence>
<dbReference type="InterPro" id="IPR029044">
    <property type="entry name" value="Nucleotide-diphossugar_trans"/>
</dbReference>
<reference evidence="3 4" key="1">
    <citation type="submission" date="2018-11" db="EMBL/GenBank/DDBJ databases">
        <title>Genome sequencing and assembly of Clostridium tagluense strain A121.</title>
        <authorList>
            <person name="Murakami T."/>
            <person name="Segawa T."/>
            <person name="Shcherbakova V.A."/>
            <person name="Mori H."/>
            <person name="Yoshimura Y."/>
        </authorList>
    </citation>
    <scope>NUCLEOTIDE SEQUENCE [LARGE SCALE GENOMIC DNA]</scope>
    <source>
        <strain evidence="3 4">A121</strain>
    </source>
</reference>
<dbReference type="SUPFAM" id="SSF53756">
    <property type="entry name" value="UDP-Glycosyltransferase/glycogen phosphorylase"/>
    <property type="match status" value="1"/>
</dbReference>
<dbReference type="AlphaFoldDB" id="A0A401UGU6"/>
<dbReference type="Gene3D" id="3.40.50.2000">
    <property type="entry name" value="Glycogen Phosphorylase B"/>
    <property type="match status" value="1"/>
</dbReference>
<feature type="domain" description="Glycosyltransferase 2-like" evidence="2">
    <location>
        <begin position="259"/>
        <end position="388"/>
    </location>
</feature>
<accession>A0A401UGU6</accession>
<dbReference type="InterPro" id="IPR029063">
    <property type="entry name" value="SAM-dependent_MTases_sf"/>
</dbReference>
<dbReference type="EMBL" id="BHYK01000002">
    <property type="protein sequence ID" value="GCD08709.1"/>
    <property type="molecule type" value="Genomic_DNA"/>
</dbReference>
<dbReference type="Pfam" id="PF00534">
    <property type="entry name" value="Glycos_transf_1"/>
    <property type="match status" value="1"/>
</dbReference>
<keyword evidence="4" id="KW-1185">Reference proteome</keyword>
<organism evidence="3 4">
    <name type="scientific">Clostridium tagluense</name>
    <dbReference type="NCBI Taxonomy" id="360422"/>
    <lineage>
        <taxon>Bacteria</taxon>
        <taxon>Bacillati</taxon>
        <taxon>Bacillota</taxon>
        <taxon>Clostridia</taxon>
        <taxon>Eubacteriales</taxon>
        <taxon>Clostridiaceae</taxon>
        <taxon>Clostridium</taxon>
    </lineage>
</organism>
<dbReference type="Gene3D" id="3.90.550.10">
    <property type="entry name" value="Spore Coat Polysaccharide Biosynthesis Protein SpsA, Chain A"/>
    <property type="match status" value="1"/>
</dbReference>
<dbReference type="GO" id="GO:0016757">
    <property type="term" value="F:glycosyltransferase activity"/>
    <property type="evidence" value="ECO:0007669"/>
    <property type="project" value="InterPro"/>
</dbReference>
<gene>
    <name evidence="3" type="ORF">Ctaglu_03320</name>
</gene>
<name>A0A401UGU6_9CLOT</name>
<dbReference type="SUPFAM" id="SSF53335">
    <property type="entry name" value="S-adenosyl-L-methionine-dependent methyltransferases"/>
    <property type="match status" value="1"/>
</dbReference>
<evidence type="ECO:0008006" key="5">
    <source>
        <dbReference type="Google" id="ProtNLM"/>
    </source>
</evidence>
<protein>
    <recommendedName>
        <fullName evidence="5">Glycosyltransferase 2-like domain-containing protein</fullName>
    </recommendedName>
</protein>
<dbReference type="RefSeq" id="WP_124997435.1">
    <property type="nucleotide sequence ID" value="NZ_BHYK01000002.1"/>
</dbReference>
<evidence type="ECO:0000259" key="1">
    <source>
        <dbReference type="Pfam" id="PF00534"/>
    </source>
</evidence>
<dbReference type="Pfam" id="PF00535">
    <property type="entry name" value="Glycos_transf_2"/>
    <property type="match status" value="1"/>
</dbReference>
<dbReference type="OrthoDB" id="199095at2"/>
<dbReference type="Proteomes" id="UP000287872">
    <property type="component" value="Unassembled WGS sequence"/>
</dbReference>
<dbReference type="InterPro" id="IPR001296">
    <property type="entry name" value="Glyco_trans_1"/>
</dbReference>
<dbReference type="InterPro" id="IPR001173">
    <property type="entry name" value="Glyco_trans_2-like"/>
</dbReference>
<proteinExistence type="predicted"/>
<dbReference type="SUPFAM" id="SSF53448">
    <property type="entry name" value="Nucleotide-diphospho-sugar transferases"/>
    <property type="match status" value="1"/>
</dbReference>
<evidence type="ECO:0000313" key="3">
    <source>
        <dbReference type="EMBL" id="GCD08709.1"/>
    </source>
</evidence>
<dbReference type="Pfam" id="PF13578">
    <property type="entry name" value="Methyltransf_24"/>
    <property type="match status" value="1"/>
</dbReference>
<dbReference type="Gene3D" id="3.40.50.150">
    <property type="entry name" value="Vaccinia Virus protein VP39"/>
    <property type="match status" value="1"/>
</dbReference>